<keyword evidence="1" id="KW-0175">Coiled coil</keyword>
<dbReference type="InterPro" id="IPR009636">
    <property type="entry name" value="SCAF"/>
</dbReference>
<dbReference type="AlphaFoldDB" id="A0A9D2I5G4"/>
<sequence length="206" mass="23249">MKTEELKEQGLTDEQVNFVMAENGKDLKKLQKENENLTHDRDAWKEKAETAEATLKGFDGVDLETMQRELSDWKKKAEDAEKNAQAQIYERDFNDALKAELESVKFSSEAAKRAIMAEIKESGLKLKDGKILGLNDLISQMKEKDASAFIDEEQQKAQQNAARFTQPFQRQNTGGSMTKDQIMGIKDASERQAAIAANMHLFSKGE</sequence>
<protein>
    <submittedName>
        <fullName evidence="2">Phage scaffolding protein</fullName>
    </submittedName>
</protein>
<organism evidence="2 3">
    <name type="scientific">Candidatus Eisenbergiella merdipullorum</name>
    <dbReference type="NCBI Taxonomy" id="2838553"/>
    <lineage>
        <taxon>Bacteria</taxon>
        <taxon>Bacillati</taxon>
        <taxon>Bacillota</taxon>
        <taxon>Clostridia</taxon>
        <taxon>Lachnospirales</taxon>
        <taxon>Lachnospiraceae</taxon>
        <taxon>Eisenbergiella</taxon>
    </lineage>
</organism>
<evidence type="ECO:0000313" key="3">
    <source>
        <dbReference type="Proteomes" id="UP000886858"/>
    </source>
</evidence>
<accession>A0A9D2I5G4</accession>
<reference evidence="2" key="1">
    <citation type="journal article" date="2021" name="PeerJ">
        <title>Extensive microbial diversity within the chicken gut microbiome revealed by metagenomics and culture.</title>
        <authorList>
            <person name="Gilroy R."/>
            <person name="Ravi A."/>
            <person name="Getino M."/>
            <person name="Pursley I."/>
            <person name="Horton D.L."/>
            <person name="Alikhan N.F."/>
            <person name="Baker D."/>
            <person name="Gharbi K."/>
            <person name="Hall N."/>
            <person name="Watson M."/>
            <person name="Adriaenssens E.M."/>
            <person name="Foster-Nyarko E."/>
            <person name="Jarju S."/>
            <person name="Secka A."/>
            <person name="Antonio M."/>
            <person name="Oren A."/>
            <person name="Chaudhuri R.R."/>
            <person name="La Ragione R."/>
            <person name="Hildebrand F."/>
            <person name="Pallen M.J."/>
        </authorList>
    </citation>
    <scope>NUCLEOTIDE SEQUENCE</scope>
    <source>
        <strain evidence="2">CHK179-7159</strain>
    </source>
</reference>
<reference evidence="2" key="2">
    <citation type="submission" date="2021-04" db="EMBL/GenBank/DDBJ databases">
        <authorList>
            <person name="Gilroy R."/>
        </authorList>
    </citation>
    <scope>NUCLEOTIDE SEQUENCE</scope>
    <source>
        <strain evidence="2">CHK179-7159</strain>
    </source>
</reference>
<gene>
    <name evidence="2" type="ORF">H9717_02115</name>
</gene>
<evidence type="ECO:0000313" key="2">
    <source>
        <dbReference type="EMBL" id="HJA91908.1"/>
    </source>
</evidence>
<dbReference type="Pfam" id="PF06810">
    <property type="entry name" value="Phage_scaffold"/>
    <property type="match status" value="1"/>
</dbReference>
<evidence type="ECO:0000256" key="1">
    <source>
        <dbReference type="SAM" id="Coils"/>
    </source>
</evidence>
<name>A0A9D2I5G4_9FIRM</name>
<dbReference type="Proteomes" id="UP000886858">
    <property type="component" value="Unassembled WGS sequence"/>
</dbReference>
<proteinExistence type="predicted"/>
<feature type="coiled-coil region" evidence="1">
    <location>
        <begin position="20"/>
        <end position="83"/>
    </location>
</feature>
<dbReference type="EMBL" id="DWYY01000026">
    <property type="protein sequence ID" value="HJA91908.1"/>
    <property type="molecule type" value="Genomic_DNA"/>
</dbReference>
<comment type="caution">
    <text evidence="2">The sequence shown here is derived from an EMBL/GenBank/DDBJ whole genome shotgun (WGS) entry which is preliminary data.</text>
</comment>